<gene>
    <name evidence="2" type="ORF">BDU57DRAFT_241834</name>
</gene>
<dbReference type="Proteomes" id="UP000800096">
    <property type="component" value="Unassembled WGS sequence"/>
</dbReference>
<dbReference type="AlphaFoldDB" id="A0A6A5QRW9"/>
<sequence length="283" mass="31600">MARLKSQAVTFTPAHVPCSKGTIEKFKSQSLIAHCEHPSPAHHLTPYLHSTYSLLSTPLLDFQHQSTHPQPPQFLSKANTNPLRPQHSHLPLSKLFPLPPRASRHARRATPNRPASLLSHADIPSPPHHPPTQTTPQPPQQPFPPAYQTQRPLDAPRRPAQRNPPEASIPPSSPALYAQHRVPYVRYGASLTDPIPRYQYLLPSDIFSKPLHCACGVGGGEYANARGGEERQCRVQRVCFLTLELRALILDGRRDAVDWVWIERMCCYVVTGGGLGAWVARWE</sequence>
<protein>
    <submittedName>
        <fullName evidence="2">Uncharacterized protein</fullName>
    </submittedName>
</protein>
<evidence type="ECO:0000256" key="1">
    <source>
        <dbReference type="SAM" id="MobiDB-lite"/>
    </source>
</evidence>
<feature type="region of interest" description="Disordered" evidence="1">
    <location>
        <begin position="63"/>
        <end position="174"/>
    </location>
</feature>
<reference evidence="2" key="1">
    <citation type="journal article" date="2020" name="Stud. Mycol.">
        <title>101 Dothideomycetes genomes: a test case for predicting lifestyles and emergence of pathogens.</title>
        <authorList>
            <person name="Haridas S."/>
            <person name="Albert R."/>
            <person name="Binder M."/>
            <person name="Bloem J."/>
            <person name="Labutti K."/>
            <person name="Salamov A."/>
            <person name="Andreopoulos B."/>
            <person name="Baker S."/>
            <person name="Barry K."/>
            <person name="Bills G."/>
            <person name="Bluhm B."/>
            <person name="Cannon C."/>
            <person name="Castanera R."/>
            <person name="Culley D."/>
            <person name="Daum C."/>
            <person name="Ezra D."/>
            <person name="Gonzalez J."/>
            <person name="Henrissat B."/>
            <person name="Kuo A."/>
            <person name="Liang C."/>
            <person name="Lipzen A."/>
            <person name="Lutzoni F."/>
            <person name="Magnuson J."/>
            <person name="Mondo S."/>
            <person name="Nolan M."/>
            <person name="Ohm R."/>
            <person name="Pangilinan J."/>
            <person name="Park H.-J."/>
            <person name="Ramirez L."/>
            <person name="Alfaro M."/>
            <person name="Sun H."/>
            <person name="Tritt A."/>
            <person name="Yoshinaga Y."/>
            <person name="Zwiers L.-H."/>
            <person name="Turgeon B."/>
            <person name="Goodwin S."/>
            <person name="Spatafora J."/>
            <person name="Crous P."/>
            <person name="Grigoriev I."/>
        </authorList>
    </citation>
    <scope>NUCLEOTIDE SEQUENCE</scope>
    <source>
        <strain evidence="2">HMLAC05119</strain>
    </source>
</reference>
<organism evidence="2 3">
    <name type="scientific">Ampelomyces quisqualis</name>
    <name type="common">Powdery mildew agent</name>
    <dbReference type="NCBI Taxonomy" id="50730"/>
    <lineage>
        <taxon>Eukaryota</taxon>
        <taxon>Fungi</taxon>
        <taxon>Dikarya</taxon>
        <taxon>Ascomycota</taxon>
        <taxon>Pezizomycotina</taxon>
        <taxon>Dothideomycetes</taxon>
        <taxon>Pleosporomycetidae</taxon>
        <taxon>Pleosporales</taxon>
        <taxon>Pleosporineae</taxon>
        <taxon>Phaeosphaeriaceae</taxon>
        <taxon>Ampelomyces</taxon>
    </lineage>
</organism>
<feature type="compositionally biased region" description="Pro residues" evidence="1">
    <location>
        <begin position="136"/>
        <end position="145"/>
    </location>
</feature>
<evidence type="ECO:0000313" key="3">
    <source>
        <dbReference type="Proteomes" id="UP000800096"/>
    </source>
</evidence>
<proteinExistence type="predicted"/>
<name>A0A6A5QRW9_AMPQU</name>
<dbReference type="EMBL" id="ML979135">
    <property type="protein sequence ID" value="KAF1916717.1"/>
    <property type="molecule type" value="Genomic_DNA"/>
</dbReference>
<accession>A0A6A5QRW9</accession>
<evidence type="ECO:0000313" key="2">
    <source>
        <dbReference type="EMBL" id="KAF1916717.1"/>
    </source>
</evidence>
<keyword evidence="3" id="KW-1185">Reference proteome</keyword>